<evidence type="ECO:0000313" key="2">
    <source>
        <dbReference type="EMBL" id="BAY70465.1"/>
    </source>
</evidence>
<name>A0A1Z4KN87_ANAVA</name>
<evidence type="ECO:0000313" key="3">
    <source>
        <dbReference type="Proteomes" id="UP000217507"/>
    </source>
</evidence>
<evidence type="ECO:0000256" key="1">
    <source>
        <dbReference type="SAM" id="Phobius"/>
    </source>
</evidence>
<sequence length="84" mass="9030">MVKNKILICTVLALSSGFFGGNIGSQITLMLHSQRCQNQHWGIKELCNVWITPGAAWQGSTAGVWTGTILGAFAGGLIIRQNRS</sequence>
<dbReference type="EMBL" id="AP018216">
    <property type="protein sequence ID" value="BAY70465.1"/>
    <property type="molecule type" value="Genomic_DNA"/>
</dbReference>
<proteinExistence type="predicted"/>
<gene>
    <name evidence="2" type="ORF">NIES23_32690</name>
</gene>
<dbReference type="AlphaFoldDB" id="A0A1Z4KN87"/>
<reference evidence="2 3" key="1">
    <citation type="submission" date="2017-06" db="EMBL/GenBank/DDBJ databases">
        <title>Genome sequencing of cyanobaciteial culture collection at National Institute for Environmental Studies (NIES).</title>
        <authorList>
            <person name="Hirose Y."/>
            <person name="Shimura Y."/>
            <person name="Fujisawa T."/>
            <person name="Nakamura Y."/>
            <person name="Kawachi M."/>
        </authorList>
    </citation>
    <scope>NUCLEOTIDE SEQUENCE [LARGE SCALE GENOMIC DNA]</scope>
    <source>
        <strain evidence="2 3">NIES-23</strain>
    </source>
</reference>
<protein>
    <submittedName>
        <fullName evidence="2">Uncharacterized protein</fullName>
    </submittedName>
</protein>
<organism evidence="2 3">
    <name type="scientific">Trichormus variabilis NIES-23</name>
    <dbReference type="NCBI Taxonomy" id="1973479"/>
    <lineage>
        <taxon>Bacteria</taxon>
        <taxon>Bacillati</taxon>
        <taxon>Cyanobacteriota</taxon>
        <taxon>Cyanophyceae</taxon>
        <taxon>Nostocales</taxon>
        <taxon>Nostocaceae</taxon>
        <taxon>Trichormus</taxon>
    </lineage>
</organism>
<keyword evidence="1" id="KW-0812">Transmembrane</keyword>
<accession>A0A1Z4KN87</accession>
<keyword evidence="1" id="KW-1133">Transmembrane helix</keyword>
<feature type="transmembrane region" description="Helical" evidence="1">
    <location>
        <begin position="62"/>
        <end position="79"/>
    </location>
</feature>
<keyword evidence="1" id="KW-0472">Membrane</keyword>
<dbReference type="Proteomes" id="UP000217507">
    <property type="component" value="Chromosome"/>
</dbReference>